<dbReference type="Gene3D" id="1.25.40.10">
    <property type="entry name" value="Tetratricopeptide repeat domain"/>
    <property type="match status" value="1"/>
</dbReference>
<accession>A0A5J5EW48</accession>
<dbReference type="OrthoDB" id="65716at2759"/>
<evidence type="ECO:0000313" key="4">
    <source>
        <dbReference type="Proteomes" id="UP000326924"/>
    </source>
</evidence>
<keyword evidence="4" id="KW-1185">Reference proteome</keyword>
<dbReference type="InterPro" id="IPR039057">
    <property type="entry name" value="Spo22/ZIP4"/>
</dbReference>
<dbReference type="InParanoid" id="A0A5J5EW48"/>
<dbReference type="EMBL" id="VXIS01000100">
    <property type="protein sequence ID" value="KAA8905371.1"/>
    <property type="molecule type" value="Genomic_DNA"/>
</dbReference>
<dbReference type="Pfam" id="PF08631">
    <property type="entry name" value="SPO22"/>
    <property type="match status" value="1"/>
</dbReference>
<reference evidence="3 4" key="1">
    <citation type="submission" date="2019-09" db="EMBL/GenBank/DDBJ databases">
        <title>Draft genome of the ectomycorrhizal ascomycete Sphaerosporella brunnea.</title>
        <authorList>
            <consortium name="DOE Joint Genome Institute"/>
            <person name="Benucci G.M."/>
            <person name="Marozzi G."/>
            <person name="Antonielli L."/>
            <person name="Sanchez S."/>
            <person name="Marco P."/>
            <person name="Wang X."/>
            <person name="Falini L.B."/>
            <person name="Barry K."/>
            <person name="Haridas S."/>
            <person name="Lipzen A."/>
            <person name="Labutti K."/>
            <person name="Grigoriev I.V."/>
            <person name="Murat C."/>
            <person name="Martin F."/>
            <person name="Albertini E."/>
            <person name="Donnini D."/>
            <person name="Bonito G."/>
        </authorList>
    </citation>
    <scope>NUCLEOTIDE SEQUENCE [LARGE SCALE GENOMIC DNA]</scope>
    <source>
        <strain evidence="3 4">Sb_GMNB300</strain>
    </source>
</reference>
<dbReference type="PANTHER" id="PTHR40375">
    <property type="entry name" value="SPORULATION-SPECIFIC PROTEIN 22"/>
    <property type="match status" value="1"/>
</dbReference>
<dbReference type="SUPFAM" id="SSF48452">
    <property type="entry name" value="TPR-like"/>
    <property type="match status" value="1"/>
</dbReference>
<keyword evidence="1" id="KW-0469">Meiosis</keyword>
<dbReference type="GO" id="GO:0051321">
    <property type="term" value="P:meiotic cell cycle"/>
    <property type="evidence" value="ECO:0007669"/>
    <property type="project" value="UniProtKB-KW"/>
</dbReference>
<evidence type="ECO:0000313" key="3">
    <source>
        <dbReference type="EMBL" id="KAA8905371.1"/>
    </source>
</evidence>
<dbReference type="Proteomes" id="UP000326924">
    <property type="component" value="Unassembled WGS sequence"/>
</dbReference>
<dbReference type="PANTHER" id="PTHR40375:SF2">
    <property type="entry name" value="SPORULATION-SPECIFIC PROTEIN 22"/>
    <property type="match status" value="1"/>
</dbReference>
<sequence>MDATIANAASLRGKIKSLSTISTDLSRNLSNDAASASLGVHLEDALRLAERCATARQSLILKGVFEELDVVGTDLWNLATNLARALQVGSEDKFMTARILRVRLLALYLLECAQGLPSANHHNTARLLKVSLKTARQCVDDGELHWASNVLERANRYRDEFAKASEDKITDKEEAVLRQTREFYTIRMLLAWKQKNLSLATYMFSKVTEAIPSSEVLKPEDLDNMAKALFDIGCALYKEKAYPAAIQWLQRAFDIINQLEGTCTEFGTELRLNSTLNLARACVKSGTAEHREKARNIIDIMAEDWPNRLGTSLLEFELILGQEPVDLDSYQRILLRVIDTSQLTEQTFKIIMGKIHLLVMKKATARVQECLDVLIHKRLLPMDCEDWLSRAFVARVWATIQHKSSQEETTVQKLHALLDTVAKYLKRTLSPKATYAAQSLLWKVSETFYLQRKYDISSAWCRLALHMVFDKSGEVNLAKISRRIILCCIETRDYGMAAEVFNTIPEACRDAPLSRLLMFKVALRTSDEDLATDCLARLCESPSAEYRVLYTCALDAHDLGNRKLALRAMQYILDRLEKSPGVVVKLPILLRCTIRLTMAEIEGTKGTQASVETLCSLYEKALKHAMKAKARQETSSSVWDHKELDWFSRTGYNLGLRGVVEWTPRISLKLFETTVGFTELYQRAPEAVEPDEINYRRLSLHYLCANLCINIARVDNTIEGQRQHYHYTRNHIESFRKLHSAWLGNSENEALDVKHKFATLIVFDFEAATRLKNWEILATLVDEAIALDAPESGVIEFIADLVIHAATPQSTALLILQKIVDHKIATPRKNMTQLAIWIRWLLKFAMVRDDRVVEALVMQAIELVKQGKAENQNQYPEMELQWLTAIIWNRSLDLNGTADHEGAKRFSEIALSLAGYLKDDTTLGYLQNVLLTDKA</sequence>
<proteinExistence type="predicted"/>
<protein>
    <recommendedName>
        <fullName evidence="2">Protein ZIP4 homolog</fullName>
    </recommendedName>
</protein>
<name>A0A5J5EW48_9PEZI</name>
<organism evidence="3 4">
    <name type="scientific">Sphaerosporella brunnea</name>
    <dbReference type="NCBI Taxonomy" id="1250544"/>
    <lineage>
        <taxon>Eukaryota</taxon>
        <taxon>Fungi</taxon>
        <taxon>Dikarya</taxon>
        <taxon>Ascomycota</taxon>
        <taxon>Pezizomycotina</taxon>
        <taxon>Pezizomycetes</taxon>
        <taxon>Pezizales</taxon>
        <taxon>Pyronemataceae</taxon>
        <taxon>Sphaerosporella</taxon>
    </lineage>
</organism>
<evidence type="ECO:0000256" key="2">
    <source>
        <dbReference type="ARBA" id="ARBA00031845"/>
    </source>
</evidence>
<dbReference type="AlphaFoldDB" id="A0A5J5EW48"/>
<dbReference type="InterPro" id="IPR011990">
    <property type="entry name" value="TPR-like_helical_dom_sf"/>
</dbReference>
<comment type="caution">
    <text evidence="3">The sequence shown here is derived from an EMBL/GenBank/DDBJ whole genome shotgun (WGS) entry which is preliminary data.</text>
</comment>
<gene>
    <name evidence="3" type="ORF">FN846DRAFT_919485</name>
</gene>
<dbReference type="InterPro" id="IPR013940">
    <property type="entry name" value="Spo22/ZIP4/TEX11"/>
</dbReference>
<dbReference type="GO" id="GO:0090173">
    <property type="term" value="P:regulation of synaptonemal complex assembly"/>
    <property type="evidence" value="ECO:0007669"/>
    <property type="project" value="InterPro"/>
</dbReference>
<dbReference type="FunCoup" id="A0A5J5EW48">
    <property type="interactions" value="28"/>
</dbReference>
<evidence type="ECO:0000256" key="1">
    <source>
        <dbReference type="ARBA" id="ARBA00023254"/>
    </source>
</evidence>